<dbReference type="Pfam" id="PF03733">
    <property type="entry name" value="YccF"/>
    <property type="match status" value="2"/>
</dbReference>
<dbReference type="PANTHER" id="PTHR42903:SF1">
    <property type="entry name" value="INNER MEMBRANE PROTEIN YCCF"/>
    <property type="match status" value="1"/>
</dbReference>
<keyword evidence="1" id="KW-0472">Membrane</keyword>
<organism evidence="3">
    <name type="scientific">mine drainage metagenome</name>
    <dbReference type="NCBI Taxonomy" id="410659"/>
    <lineage>
        <taxon>unclassified sequences</taxon>
        <taxon>metagenomes</taxon>
        <taxon>ecological metagenomes</taxon>
    </lineage>
</organism>
<feature type="domain" description="Inner membrane component" evidence="2">
    <location>
        <begin position="4"/>
        <end position="53"/>
    </location>
</feature>
<name>A0A1J5RIT2_9ZZZZ</name>
<protein>
    <submittedName>
        <fullName evidence="3">Inner membrane protein YccF</fullName>
    </submittedName>
</protein>
<sequence length="195" mass="20613">MTRILNLLWFLLGGGLLALGWLLAAGLMAVTIVGLPWARSALVIARMAATPFGVEAVDRDLLTGRNDIGTGPLGVVGNVVWFFLAGLWLAACHVGLAAACALSVVGLPFALAHLRLADLSIFPVGKTVVDKALAAELRRRAAGDRLDGLRRPPPPWQHRLGAWVAWLLVGVVLAGLALAAWRQGHPPLPVDGLRI</sequence>
<dbReference type="InterPro" id="IPR005185">
    <property type="entry name" value="YccF"/>
</dbReference>
<gene>
    <name evidence="3" type="primary">yccF_4</name>
    <name evidence="3" type="ORF">GALL_226300</name>
</gene>
<feature type="transmembrane region" description="Helical" evidence="1">
    <location>
        <begin position="7"/>
        <end position="37"/>
    </location>
</feature>
<dbReference type="GO" id="GO:0005886">
    <property type="term" value="C:plasma membrane"/>
    <property type="evidence" value="ECO:0007669"/>
    <property type="project" value="TreeGrafter"/>
</dbReference>
<dbReference type="InterPro" id="IPR052937">
    <property type="entry name" value="Inner_membrane_protein"/>
</dbReference>
<proteinExistence type="predicted"/>
<evidence type="ECO:0000256" key="1">
    <source>
        <dbReference type="SAM" id="Phobius"/>
    </source>
</evidence>
<comment type="caution">
    <text evidence="3">The sequence shown here is derived from an EMBL/GenBank/DDBJ whole genome shotgun (WGS) entry which is preliminary data.</text>
</comment>
<reference evidence="3" key="1">
    <citation type="submission" date="2016-10" db="EMBL/GenBank/DDBJ databases">
        <title>Sequence of Gallionella enrichment culture.</title>
        <authorList>
            <person name="Poehlein A."/>
            <person name="Muehling M."/>
            <person name="Daniel R."/>
        </authorList>
    </citation>
    <scope>NUCLEOTIDE SEQUENCE</scope>
</reference>
<feature type="transmembrane region" description="Helical" evidence="1">
    <location>
        <begin position="160"/>
        <end position="181"/>
    </location>
</feature>
<dbReference type="EMBL" id="MLJW01000168">
    <property type="protein sequence ID" value="OIQ95362.1"/>
    <property type="molecule type" value="Genomic_DNA"/>
</dbReference>
<dbReference type="NCBIfam" id="NF008741">
    <property type="entry name" value="PRK11770.1-3"/>
    <property type="match status" value="1"/>
</dbReference>
<feature type="domain" description="Inner membrane component" evidence="2">
    <location>
        <begin position="76"/>
        <end position="126"/>
    </location>
</feature>
<accession>A0A1J5RIT2</accession>
<keyword evidence="1" id="KW-1133">Transmembrane helix</keyword>
<dbReference type="NCBIfam" id="NF008742">
    <property type="entry name" value="PRK11770.1-4"/>
    <property type="match status" value="1"/>
</dbReference>
<dbReference type="AlphaFoldDB" id="A0A1J5RIT2"/>
<evidence type="ECO:0000313" key="3">
    <source>
        <dbReference type="EMBL" id="OIQ95362.1"/>
    </source>
</evidence>
<dbReference type="PANTHER" id="PTHR42903">
    <property type="entry name" value="INNER MEMBRANE PROTEIN YCCF"/>
    <property type="match status" value="1"/>
</dbReference>
<keyword evidence="1" id="KW-0812">Transmembrane</keyword>
<feature type="transmembrane region" description="Helical" evidence="1">
    <location>
        <begin position="79"/>
        <end position="112"/>
    </location>
</feature>
<evidence type="ECO:0000259" key="2">
    <source>
        <dbReference type="Pfam" id="PF03733"/>
    </source>
</evidence>